<dbReference type="EMBL" id="JBHSAF010000015">
    <property type="protein sequence ID" value="MFC3915056.1"/>
    <property type="molecule type" value="Genomic_DNA"/>
</dbReference>
<sequence>MRALIKVAVAGVVGLLGIAVAGQWLTAYQHDKQLTAWLAALNSVPGVQAQWHPDANTWLQRDGDLQLTLQPDVVRQLSAGLLQPASATVWQWNIRQQLWPFYISGRAYLDPEVGRYQQLILEHGMAAVPHKLRWHVYGLTQRFDTRFEMSRFQIDAEPGLTVAPLKLALVGSRDRLSLSLDWQGMTPTAAAPSWRIAPLRAAADWRLQEGDWQLQQQQGAVEAVSLTSGLQVTQLDWAFQRLPGREPQRQTLALNLACAQCHWPQGEVDIEQLQLQLQLLDLDSSALQALVQGPVQGAMAQWQKLAALQQLAAQGGTLNLPQFTMTFNQGVLQLAGKLALQANPAPLLSVPALLSRLEGALELQASDRLLALWPNQTTVQQWQRAGYLQQQDGGWHSALRATAGRVSINGVVLEAQSAK</sequence>
<gene>
    <name evidence="1" type="ORF">ACFOSS_16560</name>
</gene>
<name>A0ABV8CSI1_9GAMM</name>
<dbReference type="Proteomes" id="UP001595692">
    <property type="component" value="Unassembled WGS sequence"/>
</dbReference>
<keyword evidence="2" id="KW-1185">Reference proteome</keyword>
<comment type="caution">
    <text evidence="1">The sequence shown here is derived from an EMBL/GenBank/DDBJ whole genome shotgun (WGS) entry which is preliminary data.</text>
</comment>
<organism evidence="1 2">
    <name type="scientific">Pseudaeromonas sharmana</name>
    <dbReference type="NCBI Taxonomy" id="328412"/>
    <lineage>
        <taxon>Bacteria</taxon>
        <taxon>Pseudomonadati</taxon>
        <taxon>Pseudomonadota</taxon>
        <taxon>Gammaproteobacteria</taxon>
        <taxon>Aeromonadales</taxon>
        <taxon>Aeromonadaceae</taxon>
        <taxon>Pseudaeromonas</taxon>
    </lineage>
</organism>
<reference evidence="2" key="1">
    <citation type="journal article" date="2019" name="Int. J. Syst. Evol. Microbiol.">
        <title>The Global Catalogue of Microorganisms (GCM) 10K type strain sequencing project: providing services to taxonomists for standard genome sequencing and annotation.</title>
        <authorList>
            <consortium name="The Broad Institute Genomics Platform"/>
            <consortium name="The Broad Institute Genome Sequencing Center for Infectious Disease"/>
            <person name="Wu L."/>
            <person name="Ma J."/>
        </authorList>
    </citation>
    <scope>NUCLEOTIDE SEQUENCE [LARGE SCALE GENOMIC DNA]</scope>
    <source>
        <strain evidence="2">CCUG 54939</strain>
    </source>
</reference>
<dbReference type="RefSeq" id="WP_377154692.1">
    <property type="nucleotide sequence ID" value="NZ_JBHSAF010000015.1"/>
</dbReference>
<dbReference type="Pfam" id="PF06097">
    <property type="entry name" value="DUF945"/>
    <property type="match status" value="1"/>
</dbReference>
<dbReference type="InterPro" id="IPR010352">
    <property type="entry name" value="DUF945"/>
</dbReference>
<evidence type="ECO:0000313" key="1">
    <source>
        <dbReference type="EMBL" id="MFC3915056.1"/>
    </source>
</evidence>
<evidence type="ECO:0000313" key="2">
    <source>
        <dbReference type="Proteomes" id="UP001595692"/>
    </source>
</evidence>
<protein>
    <submittedName>
        <fullName evidence="1">DUF945 family protein</fullName>
    </submittedName>
</protein>
<proteinExistence type="predicted"/>
<accession>A0ABV8CSI1</accession>